<name>A0ABV6N9Z8_9BACI</name>
<dbReference type="Proteomes" id="UP001589833">
    <property type="component" value="Unassembled WGS sequence"/>
</dbReference>
<proteinExistence type="predicted"/>
<evidence type="ECO:0000313" key="1">
    <source>
        <dbReference type="EMBL" id="MFC0557608.1"/>
    </source>
</evidence>
<dbReference type="RefSeq" id="WP_273845276.1">
    <property type="nucleotide sequence ID" value="NZ_JAQQWT010000012.1"/>
</dbReference>
<gene>
    <name evidence="1" type="ORF">ACFFH4_00895</name>
</gene>
<sequence>MKNKTQVSLVILACIAILALGAFRIFQIERNYQANLLLATACIENEGTVVSTQNGFFALSKVTCEE</sequence>
<protein>
    <submittedName>
        <fullName evidence="1">Uncharacterized protein</fullName>
    </submittedName>
</protein>
<reference evidence="1 2" key="1">
    <citation type="submission" date="2024-09" db="EMBL/GenBank/DDBJ databases">
        <authorList>
            <person name="Sun Q."/>
            <person name="Mori K."/>
        </authorList>
    </citation>
    <scope>NUCLEOTIDE SEQUENCE [LARGE SCALE GENOMIC DNA]</scope>
    <source>
        <strain evidence="1 2">NCAIM B.02301</strain>
    </source>
</reference>
<organism evidence="1 2">
    <name type="scientific">Halalkalibacter alkalisediminis</name>
    <dbReference type="NCBI Taxonomy" id="935616"/>
    <lineage>
        <taxon>Bacteria</taxon>
        <taxon>Bacillati</taxon>
        <taxon>Bacillota</taxon>
        <taxon>Bacilli</taxon>
        <taxon>Bacillales</taxon>
        <taxon>Bacillaceae</taxon>
        <taxon>Halalkalibacter</taxon>
    </lineage>
</organism>
<evidence type="ECO:0000313" key="2">
    <source>
        <dbReference type="Proteomes" id="UP001589833"/>
    </source>
</evidence>
<dbReference type="EMBL" id="JBHLTR010000002">
    <property type="protein sequence ID" value="MFC0557608.1"/>
    <property type="molecule type" value="Genomic_DNA"/>
</dbReference>
<comment type="caution">
    <text evidence="1">The sequence shown here is derived from an EMBL/GenBank/DDBJ whole genome shotgun (WGS) entry which is preliminary data.</text>
</comment>
<accession>A0ABV6N9Z8</accession>
<keyword evidence="2" id="KW-1185">Reference proteome</keyword>